<dbReference type="Proteomes" id="UP001055439">
    <property type="component" value="Chromosome 8"/>
</dbReference>
<keyword evidence="2 8" id="KW-0378">Hydrolase</keyword>
<keyword evidence="5 9" id="KW-0694">RNA-binding</keyword>
<evidence type="ECO:0000256" key="5">
    <source>
        <dbReference type="ARBA" id="ARBA00022884"/>
    </source>
</evidence>
<dbReference type="Pfam" id="PF13959">
    <property type="entry name" value="CTE_SPB4"/>
    <property type="match status" value="1"/>
</dbReference>
<dbReference type="CDD" id="cd17960">
    <property type="entry name" value="DEADc_DDX55"/>
    <property type="match status" value="1"/>
</dbReference>
<dbReference type="SMART" id="SM00487">
    <property type="entry name" value="DEXDc"/>
    <property type="match status" value="1"/>
</dbReference>
<feature type="region of interest" description="Disordered" evidence="10">
    <location>
        <begin position="553"/>
        <end position="593"/>
    </location>
</feature>
<keyword evidence="11" id="KW-1133">Transmembrane helix</keyword>
<comment type="catalytic activity">
    <reaction evidence="7 9">
        <text>ATP + H2O = ADP + phosphate + H(+)</text>
        <dbReference type="Rhea" id="RHEA:13065"/>
        <dbReference type="ChEBI" id="CHEBI:15377"/>
        <dbReference type="ChEBI" id="CHEBI:15378"/>
        <dbReference type="ChEBI" id="CHEBI:30616"/>
        <dbReference type="ChEBI" id="CHEBI:43474"/>
        <dbReference type="ChEBI" id="CHEBI:456216"/>
        <dbReference type="EC" id="3.6.4.13"/>
    </reaction>
</comment>
<dbReference type="PROSITE" id="PS51194">
    <property type="entry name" value="HELICASE_CTER"/>
    <property type="match status" value="1"/>
</dbReference>
<sequence length="673" mass="75780">MAESEPSNRALTTTRFSELNPPLSEPVIEALTLAGFQFCTPVQAATIPLLCGHKDVAVDAATGSGKTLAFVVPVVEILRRYPSPPKPHQVMGMIISPTRELSSQIYHVAQPFFSTVQNLKSILLVGGLDIRTDIRKIENEGANILVGTPGKLHDIMERLDVLDFRSLEILILDEADRLLDLGFQKQLTYIISRLPKLRRTGLFSATQTEAVDELSKAGLRNPVKVEVRVEAKALGDMASTQELACSRTPLGLHIEYMVCEAQNKLFYLVDFISRNMSKKIIVYFMTCACVDYWGVILPQLIALKGCPIIPLHGRMKQIAREKALASFTNLSSGVLLCTDVAARGLDIPGVDWILQYDPPQDPNVFIHRVGRTARIGRQGSAIVFLLPKEDAYVEFLCLRRVPLKERESLDVAFDIVPQARLFFRLKTYGVFRSPKSKLFGGTIFILSEYCMNVRSAAKEDRDVMEKGIKAFVSYIRAYKEHHCSYIFRWKELEIGKLAMGYGLLQIPLMPEVKHHSLSIDGFSPVDDIDLTQIKYKDKARERHRLKILQSKQAEVPKQNRAKKIPDDNVAITRKKTGRQRRATQTKEDEEELENEYRLLKKLKRGLIDETEYEKLTGFGNLEEGSSESNSRGSGTELSTGSKSKRAKTKRGKNAKNTERSRARKNKKGSKTRV</sequence>
<dbReference type="Gene3D" id="3.40.50.300">
    <property type="entry name" value="P-loop containing nucleotide triphosphate hydrolases"/>
    <property type="match status" value="2"/>
</dbReference>
<evidence type="ECO:0000256" key="1">
    <source>
        <dbReference type="ARBA" id="ARBA00022741"/>
    </source>
</evidence>
<evidence type="ECO:0000256" key="4">
    <source>
        <dbReference type="ARBA" id="ARBA00022840"/>
    </source>
</evidence>
<comment type="domain">
    <text evidence="9">The Q motif is unique to and characteristic of the DEAD box family of RNA helicases and controls ATP binding and hydrolysis.</text>
</comment>
<evidence type="ECO:0000256" key="2">
    <source>
        <dbReference type="ARBA" id="ARBA00022801"/>
    </source>
</evidence>
<dbReference type="InterPro" id="IPR011545">
    <property type="entry name" value="DEAD/DEAH_box_helicase_dom"/>
</dbReference>
<reference evidence="14" key="1">
    <citation type="submission" date="2022-05" db="EMBL/GenBank/DDBJ databases">
        <title>The Musa troglodytarum L. genome provides insights into the mechanism of non-climacteric behaviour and enrichment of carotenoids.</title>
        <authorList>
            <person name="Wang J."/>
        </authorList>
    </citation>
    <scope>NUCLEOTIDE SEQUENCE</scope>
    <source>
        <tissue evidence="14">Leaf</tissue>
    </source>
</reference>
<feature type="compositionally biased region" description="Low complexity" evidence="10">
    <location>
        <begin position="618"/>
        <end position="636"/>
    </location>
</feature>
<proteinExistence type="inferred from homology"/>
<dbReference type="InterPro" id="IPR000629">
    <property type="entry name" value="RNA-helicase_DEAD-box_CS"/>
</dbReference>
<dbReference type="GO" id="GO:0005524">
    <property type="term" value="F:ATP binding"/>
    <property type="evidence" value="ECO:0007669"/>
    <property type="project" value="UniProtKB-UniRule"/>
</dbReference>
<feature type="transmembrane region" description="Helical" evidence="11">
    <location>
        <begin position="280"/>
        <end position="301"/>
    </location>
</feature>
<evidence type="ECO:0000313" key="15">
    <source>
        <dbReference type="Proteomes" id="UP001055439"/>
    </source>
</evidence>
<feature type="compositionally biased region" description="Basic residues" evidence="10">
    <location>
        <begin position="642"/>
        <end position="653"/>
    </location>
</feature>
<evidence type="ECO:0000256" key="11">
    <source>
        <dbReference type="SAM" id="Phobius"/>
    </source>
</evidence>
<dbReference type="Pfam" id="PF00270">
    <property type="entry name" value="DEAD"/>
    <property type="match status" value="1"/>
</dbReference>
<keyword evidence="15" id="KW-1185">Reference proteome</keyword>
<feature type="region of interest" description="Disordered" evidence="10">
    <location>
        <begin position="618"/>
        <end position="673"/>
    </location>
</feature>
<evidence type="ECO:0000256" key="8">
    <source>
        <dbReference type="RuleBase" id="RU000492"/>
    </source>
</evidence>
<protein>
    <recommendedName>
        <fullName evidence="9">ATP-dependent RNA helicase</fullName>
        <ecNumber evidence="9">3.6.4.13</ecNumber>
    </recommendedName>
</protein>
<dbReference type="Pfam" id="PF00271">
    <property type="entry name" value="Helicase_C"/>
    <property type="match status" value="1"/>
</dbReference>
<feature type="domain" description="Helicase ATP-binding" evidence="12">
    <location>
        <begin position="47"/>
        <end position="225"/>
    </location>
</feature>
<dbReference type="GO" id="GO:0003723">
    <property type="term" value="F:RNA binding"/>
    <property type="evidence" value="ECO:0007669"/>
    <property type="project" value="UniProtKB-UniRule"/>
</dbReference>
<keyword evidence="3 8" id="KW-0347">Helicase</keyword>
<dbReference type="EC" id="3.6.4.13" evidence="9"/>
<feature type="compositionally biased region" description="Basic residues" evidence="10">
    <location>
        <begin position="661"/>
        <end position="673"/>
    </location>
</feature>
<dbReference type="SUPFAM" id="SSF52540">
    <property type="entry name" value="P-loop containing nucleoside triphosphate hydrolases"/>
    <property type="match status" value="1"/>
</dbReference>
<feature type="compositionally biased region" description="Basic residues" evidence="10">
    <location>
        <begin position="572"/>
        <end position="583"/>
    </location>
</feature>
<dbReference type="PANTHER" id="PTHR24031">
    <property type="entry name" value="RNA HELICASE"/>
    <property type="match status" value="1"/>
</dbReference>
<dbReference type="InterPro" id="IPR001650">
    <property type="entry name" value="Helicase_C-like"/>
</dbReference>
<comment type="similarity">
    <text evidence="6">Belongs to the DEAD box helicase family. DDX55/SPB4 subfamily.</text>
</comment>
<evidence type="ECO:0000313" key="14">
    <source>
        <dbReference type="EMBL" id="URE41242.1"/>
    </source>
</evidence>
<dbReference type="AlphaFoldDB" id="A0A9E7L266"/>
<name>A0A9E7L266_9LILI</name>
<dbReference type="SMART" id="SM00490">
    <property type="entry name" value="HELICc"/>
    <property type="match status" value="1"/>
</dbReference>
<keyword evidence="1 8" id="KW-0547">Nucleotide-binding</keyword>
<dbReference type="FunFam" id="3.40.50.300:FF:000877">
    <property type="entry name" value="RNA helicase"/>
    <property type="match status" value="1"/>
</dbReference>
<dbReference type="PROSITE" id="PS51192">
    <property type="entry name" value="HELICASE_ATP_BIND_1"/>
    <property type="match status" value="1"/>
</dbReference>
<keyword evidence="11" id="KW-0472">Membrane</keyword>
<organism evidence="14 15">
    <name type="scientific">Musa troglodytarum</name>
    <name type="common">fe'i banana</name>
    <dbReference type="NCBI Taxonomy" id="320322"/>
    <lineage>
        <taxon>Eukaryota</taxon>
        <taxon>Viridiplantae</taxon>
        <taxon>Streptophyta</taxon>
        <taxon>Embryophyta</taxon>
        <taxon>Tracheophyta</taxon>
        <taxon>Spermatophyta</taxon>
        <taxon>Magnoliopsida</taxon>
        <taxon>Liliopsida</taxon>
        <taxon>Zingiberales</taxon>
        <taxon>Musaceae</taxon>
        <taxon>Musa</taxon>
    </lineage>
</organism>
<feature type="domain" description="Helicase C-terminal" evidence="13">
    <location>
        <begin position="264"/>
        <end position="424"/>
    </location>
</feature>
<dbReference type="InterPro" id="IPR014001">
    <property type="entry name" value="Helicase_ATP-bd"/>
</dbReference>
<evidence type="ECO:0000256" key="6">
    <source>
        <dbReference type="ARBA" id="ARBA00038002"/>
    </source>
</evidence>
<dbReference type="InterPro" id="IPR025313">
    <property type="entry name" value="SPB4-like_CTE"/>
</dbReference>
<dbReference type="SMART" id="SM01178">
    <property type="entry name" value="DUF4217"/>
    <property type="match status" value="1"/>
</dbReference>
<comment type="function">
    <text evidence="9">RNA helicase.</text>
</comment>
<dbReference type="InterPro" id="IPR027417">
    <property type="entry name" value="P-loop_NTPase"/>
</dbReference>
<accession>A0A9E7L266</accession>
<keyword evidence="11" id="KW-0812">Transmembrane</keyword>
<keyword evidence="4 8" id="KW-0067">ATP-binding</keyword>
<dbReference type="OrthoDB" id="7396459at2759"/>
<dbReference type="GO" id="GO:0016787">
    <property type="term" value="F:hydrolase activity"/>
    <property type="evidence" value="ECO:0007669"/>
    <property type="project" value="UniProtKB-KW"/>
</dbReference>
<dbReference type="PROSITE" id="PS00039">
    <property type="entry name" value="DEAD_ATP_HELICASE"/>
    <property type="match status" value="1"/>
</dbReference>
<dbReference type="CDD" id="cd18787">
    <property type="entry name" value="SF2_C_DEAD"/>
    <property type="match status" value="1"/>
</dbReference>
<dbReference type="GO" id="GO:0003724">
    <property type="term" value="F:RNA helicase activity"/>
    <property type="evidence" value="ECO:0007669"/>
    <property type="project" value="UniProtKB-EC"/>
</dbReference>
<evidence type="ECO:0000259" key="13">
    <source>
        <dbReference type="PROSITE" id="PS51194"/>
    </source>
</evidence>
<evidence type="ECO:0000256" key="7">
    <source>
        <dbReference type="ARBA" id="ARBA00047984"/>
    </source>
</evidence>
<dbReference type="EMBL" id="CP097510">
    <property type="protein sequence ID" value="URE41242.1"/>
    <property type="molecule type" value="Genomic_DNA"/>
</dbReference>
<evidence type="ECO:0000256" key="10">
    <source>
        <dbReference type="SAM" id="MobiDB-lite"/>
    </source>
</evidence>
<evidence type="ECO:0000259" key="12">
    <source>
        <dbReference type="PROSITE" id="PS51192"/>
    </source>
</evidence>
<evidence type="ECO:0000256" key="9">
    <source>
        <dbReference type="RuleBase" id="RU365068"/>
    </source>
</evidence>
<gene>
    <name evidence="14" type="ORF">MUK42_36305</name>
</gene>
<evidence type="ECO:0000256" key="3">
    <source>
        <dbReference type="ARBA" id="ARBA00022806"/>
    </source>
</evidence>